<evidence type="ECO:0000313" key="1">
    <source>
        <dbReference type="EMBL" id="MEJ8307396.1"/>
    </source>
</evidence>
<keyword evidence="2" id="KW-1185">Reference proteome</keyword>
<comment type="caution">
    <text evidence="1">The sequence shown here is derived from an EMBL/GenBank/DDBJ whole genome shotgun (WGS) entry which is preliminary data.</text>
</comment>
<proteinExistence type="predicted"/>
<name>A0ACC6PKF4_9BACL</name>
<gene>
    <name evidence="1" type="ORF">WKI47_26120</name>
</gene>
<protein>
    <submittedName>
        <fullName evidence="1">Uncharacterized protein</fullName>
    </submittedName>
</protein>
<sequence>MGGTYAVFGGNSIEDGVWFRWNPEKVRIVDMLEEVNHWQQYKNKLQKAGYSPEALELMAKKAIMNNYDLEIELREELSDDIRRILAGEYVQ</sequence>
<dbReference type="EMBL" id="JBBKAR010000068">
    <property type="protein sequence ID" value="MEJ8307396.1"/>
    <property type="molecule type" value="Genomic_DNA"/>
</dbReference>
<organism evidence="1 2">
    <name type="scientific">Saccharibacillus sacchari</name>
    <dbReference type="NCBI Taxonomy" id="456493"/>
    <lineage>
        <taxon>Bacteria</taxon>
        <taxon>Bacillati</taxon>
        <taxon>Bacillota</taxon>
        <taxon>Bacilli</taxon>
        <taxon>Bacillales</taxon>
        <taxon>Paenibacillaceae</taxon>
        <taxon>Saccharibacillus</taxon>
    </lineage>
</organism>
<dbReference type="Proteomes" id="UP001380953">
    <property type="component" value="Unassembled WGS sequence"/>
</dbReference>
<evidence type="ECO:0000313" key="2">
    <source>
        <dbReference type="Proteomes" id="UP001380953"/>
    </source>
</evidence>
<accession>A0ACC6PKF4</accession>
<reference evidence="1" key="1">
    <citation type="submission" date="2024-03" db="EMBL/GenBank/DDBJ databases">
        <title>Whole genome sequecning of epiphytes from Marcgravia umbellata leaves.</title>
        <authorList>
            <person name="Kumar G."/>
            <person name="Savka M.A."/>
        </authorList>
    </citation>
    <scope>NUCLEOTIDE SEQUENCE</scope>
    <source>
        <strain evidence="1">RIT_BL5</strain>
    </source>
</reference>